<feature type="domain" description="Flagellar motor switch protein FliG C-terminal" evidence="11">
    <location>
        <begin position="218"/>
        <end position="324"/>
    </location>
</feature>
<sequence>MADSELGIQKSAILMLSLGEEEAAEVFKYLGPKEVQKLGQQMSKTKDVPVDRIEEIAGEVVNMAQSQSALGLDSDAYIRNVLTKALGEDKAGFLLDRILQGSDTSGIEGLKWMDPGTVAELIKNEHPQIIATILVHLERDFAAAILNLFVDRLRSDVVLRIATIDGIQPNALLELNDVLSKVLAGGDKLKKTTLGGVRAAAEILNFVGTTSEKTVLDTIREYDNELSQRIQDEMFTFDNLLDIDDRGMQSILRDVQGDVLVIALKGADEAIREKVFKNMSARAAEALRDDLESRGPVRLSEVEAAQKDVLKVARKLADAGELVLGGGGDDAFV</sequence>
<dbReference type="GO" id="GO:0071973">
    <property type="term" value="P:bacterial-type flagellum-dependent cell motility"/>
    <property type="evidence" value="ECO:0007669"/>
    <property type="project" value="InterPro"/>
</dbReference>
<comment type="similarity">
    <text evidence="3">Belongs to the FliG family.</text>
</comment>
<name>A0AA86J081_9BURK</name>
<keyword evidence="9" id="KW-0975">Bacterial flagellum</keyword>
<gene>
    <name evidence="14" type="primary">fliG</name>
    <name evidence="14" type="ORF">RGQ30_10240</name>
</gene>
<reference evidence="14 15" key="1">
    <citation type="submission" date="2023-10" db="EMBL/GenBank/DDBJ databases">
        <title>Complete Genome Sequence of Limnobacter thiooxidans CS-K2T, Isolated from freshwater lake sediments in Bavaria, Germany.</title>
        <authorList>
            <person name="Naruki M."/>
            <person name="Watanabe A."/>
            <person name="Warashina T."/>
            <person name="Morita T."/>
            <person name="Arakawa K."/>
        </authorList>
    </citation>
    <scope>NUCLEOTIDE SEQUENCE [LARGE SCALE GENOMIC DNA]</scope>
    <source>
        <strain evidence="14 15">CS-K2</strain>
    </source>
</reference>
<dbReference type="PANTHER" id="PTHR30534:SF0">
    <property type="entry name" value="FLAGELLAR MOTOR SWITCH PROTEIN FLIG"/>
    <property type="match status" value="1"/>
</dbReference>
<dbReference type="Pfam" id="PF14841">
    <property type="entry name" value="FliG_M"/>
    <property type="match status" value="1"/>
</dbReference>
<evidence type="ECO:0000256" key="2">
    <source>
        <dbReference type="ARBA" id="ARBA00004515"/>
    </source>
</evidence>
<dbReference type="AlphaFoldDB" id="A0AA86J081"/>
<dbReference type="InterPro" id="IPR011002">
    <property type="entry name" value="FliG_a-hlx"/>
</dbReference>
<evidence type="ECO:0000256" key="7">
    <source>
        <dbReference type="ARBA" id="ARBA00022779"/>
    </source>
</evidence>
<keyword evidence="14" id="KW-0282">Flagellum</keyword>
<feature type="domain" description="Flagellar motor switch protein FliG middle" evidence="12">
    <location>
        <begin position="116"/>
        <end position="184"/>
    </location>
</feature>
<dbReference type="PRINTS" id="PR00954">
    <property type="entry name" value="FLGMOTORFLIG"/>
</dbReference>
<dbReference type="GO" id="GO:0009425">
    <property type="term" value="C:bacterial-type flagellum basal body"/>
    <property type="evidence" value="ECO:0007669"/>
    <property type="project" value="UniProtKB-SubCell"/>
</dbReference>
<dbReference type="InterPro" id="IPR000090">
    <property type="entry name" value="Flg_Motor_Flig"/>
</dbReference>
<evidence type="ECO:0000313" key="15">
    <source>
        <dbReference type="Proteomes" id="UP001329151"/>
    </source>
</evidence>
<dbReference type="KEGG" id="lto:RGQ30_10240"/>
<organism evidence="14 15">
    <name type="scientific">Limnobacter thiooxidans</name>
    <dbReference type="NCBI Taxonomy" id="131080"/>
    <lineage>
        <taxon>Bacteria</taxon>
        <taxon>Pseudomonadati</taxon>
        <taxon>Pseudomonadota</taxon>
        <taxon>Betaproteobacteria</taxon>
        <taxon>Burkholderiales</taxon>
        <taxon>Burkholderiaceae</taxon>
        <taxon>Limnobacter</taxon>
    </lineage>
</organism>
<keyword evidence="15" id="KW-1185">Reference proteome</keyword>
<dbReference type="NCBIfam" id="TIGR00207">
    <property type="entry name" value="fliG"/>
    <property type="match status" value="1"/>
</dbReference>
<dbReference type="InterPro" id="IPR032779">
    <property type="entry name" value="FliG_M"/>
</dbReference>
<keyword evidence="14" id="KW-0966">Cell projection</keyword>
<keyword evidence="5" id="KW-1003">Cell membrane</keyword>
<evidence type="ECO:0000256" key="8">
    <source>
        <dbReference type="ARBA" id="ARBA00023136"/>
    </source>
</evidence>
<evidence type="ECO:0000259" key="13">
    <source>
        <dbReference type="Pfam" id="PF14842"/>
    </source>
</evidence>
<keyword evidence="7" id="KW-0283">Flagellar rotation</keyword>
<dbReference type="InterPro" id="IPR028263">
    <property type="entry name" value="FliG_N"/>
</dbReference>
<evidence type="ECO:0000256" key="1">
    <source>
        <dbReference type="ARBA" id="ARBA00004117"/>
    </source>
</evidence>
<evidence type="ECO:0000256" key="6">
    <source>
        <dbReference type="ARBA" id="ARBA00022500"/>
    </source>
</evidence>
<dbReference type="GO" id="GO:0006935">
    <property type="term" value="P:chemotaxis"/>
    <property type="evidence" value="ECO:0007669"/>
    <property type="project" value="UniProtKB-KW"/>
</dbReference>
<protein>
    <recommendedName>
        <fullName evidence="4">Flagellar motor switch protein FliG</fullName>
    </recommendedName>
</protein>
<dbReference type="PANTHER" id="PTHR30534">
    <property type="entry name" value="FLAGELLAR MOTOR SWITCH PROTEIN FLIG"/>
    <property type="match status" value="1"/>
</dbReference>
<dbReference type="GO" id="GO:0003774">
    <property type="term" value="F:cytoskeletal motor activity"/>
    <property type="evidence" value="ECO:0007669"/>
    <property type="project" value="InterPro"/>
</dbReference>
<evidence type="ECO:0000256" key="3">
    <source>
        <dbReference type="ARBA" id="ARBA00010299"/>
    </source>
</evidence>
<dbReference type="Gene3D" id="1.10.220.30">
    <property type="match status" value="3"/>
</dbReference>
<dbReference type="RefSeq" id="WP_130558766.1">
    <property type="nucleotide sequence ID" value="NZ_AP028947.1"/>
</dbReference>
<comment type="function">
    <text evidence="10">FliG is one of three proteins (FliG, FliN, FliM) that forms the rotor-mounted switch complex (C ring), located at the base of the basal body. This complex interacts with the CheY and CheZ chemotaxis proteins, in addition to contacting components of the motor that determine the direction of flagellar rotation.</text>
</comment>
<dbReference type="Pfam" id="PF01706">
    <property type="entry name" value="FliG_C"/>
    <property type="match status" value="1"/>
</dbReference>
<dbReference type="PIRSF" id="PIRSF003161">
    <property type="entry name" value="FliG"/>
    <property type="match status" value="1"/>
</dbReference>
<dbReference type="InterPro" id="IPR023087">
    <property type="entry name" value="Flg_Motor_Flig_C"/>
</dbReference>
<proteinExistence type="inferred from homology"/>
<dbReference type="SUPFAM" id="SSF48029">
    <property type="entry name" value="FliG"/>
    <property type="match status" value="2"/>
</dbReference>
<dbReference type="FunFam" id="1.10.220.30:FF:000001">
    <property type="entry name" value="Flagellar motor switch protein FliG"/>
    <property type="match status" value="1"/>
</dbReference>
<feature type="domain" description="Flagellar motor switch protein FliG N-terminal" evidence="13">
    <location>
        <begin position="7"/>
        <end position="105"/>
    </location>
</feature>
<accession>A0AA86J081</accession>
<evidence type="ECO:0000313" key="14">
    <source>
        <dbReference type="EMBL" id="BET25523.1"/>
    </source>
</evidence>
<evidence type="ECO:0000256" key="10">
    <source>
        <dbReference type="ARBA" id="ARBA00025598"/>
    </source>
</evidence>
<dbReference type="EMBL" id="AP028947">
    <property type="protein sequence ID" value="BET25523.1"/>
    <property type="molecule type" value="Genomic_DNA"/>
</dbReference>
<comment type="subcellular location">
    <subcellularLocation>
        <location evidence="1">Bacterial flagellum basal body</location>
    </subcellularLocation>
    <subcellularLocation>
        <location evidence="2">Cell inner membrane</location>
        <topology evidence="2">Peripheral membrane protein</topology>
        <orientation evidence="2">Cytoplasmic side</orientation>
    </subcellularLocation>
</comment>
<evidence type="ECO:0000256" key="5">
    <source>
        <dbReference type="ARBA" id="ARBA00022475"/>
    </source>
</evidence>
<evidence type="ECO:0000256" key="4">
    <source>
        <dbReference type="ARBA" id="ARBA00021870"/>
    </source>
</evidence>
<evidence type="ECO:0000259" key="11">
    <source>
        <dbReference type="Pfam" id="PF01706"/>
    </source>
</evidence>
<evidence type="ECO:0000256" key="9">
    <source>
        <dbReference type="ARBA" id="ARBA00023143"/>
    </source>
</evidence>
<keyword evidence="14" id="KW-0969">Cilium</keyword>
<evidence type="ECO:0000259" key="12">
    <source>
        <dbReference type="Pfam" id="PF14841"/>
    </source>
</evidence>
<keyword evidence="8" id="KW-0472">Membrane</keyword>
<keyword evidence="6" id="KW-0145">Chemotaxis</keyword>
<dbReference type="Proteomes" id="UP001329151">
    <property type="component" value="Chromosome"/>
</dbReference>
<dbReference type="Pfam" id="PF14842">
    <property type="entry name" value="FliG_N"/>
    <property type="match status" value="1"/>
</dbReference>
<dbReference type="GO" id="GO:0005886">
    <property type="term" value="C:plasma membrane"/>
    <property type="evidence" value="ECO:0007669"/>
    <property type="project" value="UniProtKB-SubCell"/>
</dbReference>